<dbReference type="Gene3D" id="3.30.200.20">
    <property type="entry name" value="Phosphorylase Kinase, domain 1"/>
    <property type="match status" value="1"/>
</dbReference>
<dbReference type="PANTHER" id="PTHR12149:SF8">
    <property type="entry name" value="PROTEIN-RIBULOSAMINE 3-KINASE"/>
    <property type="match status" value="1"/>
</dbReference>
<evidence type="ECO:0000256" key="1">
    <source>
        <dbReference type="PIRNR" id="PIRNR006221"/>
    </source>
</evidence>
<protein>
    <submittedName>
        <fullName evidence="2">Fructosamine-3-kinase</fullName>
    </submittedName>
</protein>
<dbReference type="Gene3D" id="1.10.510.10">
    <property type="entry name" value="Transferase(Phosphotransferase) domain 1"/>
    <property type="match status" value="1"/>
</dbReference>
<dbReference type="Pfam" id="PF03881">
    <property type="entry name" value="Fructosamin_kin"/>
    <property type="match status" value="1"/>
</dbReference>
<proteinExistence type="inferred from homology"/>
<dbReference type="Proteomes" id="UP001183643">
    <property type="component" value="Unassembled WGS sequence"/>
</dbReference>
<reference evidence="2" key="1">
    <citation type="submission" date="2023-07" db="EMBL/GenBank/DDBJ databases">
        <title>Sequencing the genomes of 1000 actinobacteria strains.</title>
        <authorList>
            <person name="Klenk H.-P."/>
        </authorList>
    </citation>
    <scope>NUCLEOTIDE SEQUENCE</scope>
    <source>
        <strain evidence="2">DSM 44707</strain>
    </source>
</reference>
<organism evidence="2 3">
    <name type="scientific">Catenuloplanes atrovinosus</name>
    <dbReference type="NCBI Taxonomy" id="137266"/>
    <lineage>
        <taxon>Bacteria</taxon>
        <taxon>Bacillati</taxon>
        <taxon>Actinomycetota</taxon>
        <taxon>Actinomycetes</taxon>
        <taxon>Micromonosporales</taxon>
        <taxon>Micromonosporaceae</taxon>
        <taxon>Catenuloplanes</taxon>
    </lineage>
</organism>
<keyword evidence="3" id="KW-1185">Reference proteome</keyword>
<comment type="caution">
    <text evidence="2">The sequence shown here is derived from an EMBL/GenBank/DDBJ whole genome shotgun (WGS) entry which is preliminary data.</text>
</comment>
<dbReference type="InterPro" id="IPR016477">
    <property type="entry name" value="Fructo-/Ketosamine-3-kinase"/>
</dbReference>
<dbReference type="GO" id="GO:0016301">
    <property type="term" value="F:kinase activity"/>
    <property type="evidence" value="ECO:0007669"/>
    <property type="project" value="UniProtKB-UniRule"/>
</dbReference>
<keyword evidence="1" id="KW-0808">Transferase</keyword>
<dbReference type="InterPro" id="IPR011009">
    <property type="entry name" value="Kinase-like_dom_sf"/>
</dbReference>
<dbReference type="Gene3D" id="1.20.1270.240">
    <property type="match status" value="1"/>
</dbReference>
<accession>A0AAE4CD98</accession>
<comment type="similarity">
    <text evidence="1">Belongs to the fructosamine kinase family.</text>
</comment>
<dbReference type="EMBL" id="JAVDYB010000001">
    <property type="protein sequence ID" value="MDR7279988.1"/>
    <property type="molecule type" value="Genomic_DNA"/>
</dbReference>
<dbReference type="PANTHER" id="PTHR12149">
    <property type="entry name" value="FRUCTOSAMINE 3 KINASE-RELATED PROTEIN"/>
    <property type="match status" value="1"/>
</dbReference>
<dbReference type="PIRSF" id="PIRSF006221">
    <property type="entry name" value="Ketosamine-3-kinase"/>
    <property type="match status" value="1"/>
</dbReference>
<name>A0AAE4CD98_9ACTN</name>
<evidence type="ECO:0000313" key="3">
    <source>
        <dbReference type="Proteomes" id="UP001183643"/>
    </source>
</evidence>
<sequence>MSYLRAHPQHLPTFLTHQRIRQTPVGGGSISDAFRLTLDDGTSLFAKGRPDPMPETFFEVEAAGLRWLGAAGGVPVPEVLVALPDLLALEWIEPGAPTADAARRLGAELAVTHLAGAPAFGALPGHADGFIGALPQDDTPSPGPWGPWFADRRLRPHLRRSVDNGALDAAAHAAVARVLDRIEEYGGDEPPSRIHGDLWPGNVLWGADGRAWLIDPAAHGGHRETDLAALLLFGGVPEREHLISGYAERAAALGRPLDAAWRTRVPLHQLHLLLVHTALFGAAYRAPVRAAADAMLRL</sequence>
<evidence type="ECO:0000313" key="2">
    <source>
        <dbReference type="EMBL" id="MDR7279988.1"/>
    </source>
</evidence>
<dbReference type="SUPFAM" id="SSF56112">
    <property type="entry name" value="Protein kinase-like (PK-like)"/>
    <property type="match status" value="1"/>
</dbReference>
<keyword evidence="1" id="KW-0418">Kinase</keyword>
<gene>
    <name evidence="2" type="ORF">J2S41_006766</name>
</gene>
<dbReference type="AlphaFoldDB" id="A0AAE4CD98"/>